<evidence type="ECO:0000256" key="1">
    <source>
        <dbReference type="ARBA" id="ARBA00022737"/>
    </source>
</evidence>
<name>A0A2N7NCX8_9VIBR</name>
<dbReference type="AlphaFoldDB" id="A0A2N7NCX8"/>
<dbReference type="PANTHER" id="PTHR32305:SF15">
    <property type="entry name" value="PROTEIN RHSA-RELATED"/>
    <property type="match status" value="1"/>
</dbReference>
<dbReference type="Pfam" id="PF25023">
    <property type="entry name" value="TEN_YD-shell"/>
    <property type="match status" value="4"/>
</dbReference>
<sequence length="1152" mass="128326">MLLAIFVALAIVLLALLQSCAPAVEPPTGPLGPNSSYEQGQGQAQKGGESGDDCHSSRGAPIWHFDFNNLNLVVQDTPIWFDSAYGPNIEFTLTYNALGKENTNNSVGSRWSHSYSDYITQPNESNSLVLFAGTGRVDEYQQIGTNYVLNSQSLLSGEATLLPRLSVEDGVIKATYVDGSYKTFTHVESGNYRLSSTVDQSGNALKFAYQDDQLTSVTNALDQSLTFSYNQAKQIVSVKGPTGYQAHFNYNQKGELISLEDMQGYSADITYDEMGIISSITDAKGQTQFIVELGNANSNRVDEYPAPGDPMGMSSRVTAINPLGYKEEFFYNSETGKAWYISPEHYINYVDVNVNNDQPDVPKTVYDYQRFSKGYSRVQQVTRPDGTWTRFEYDQNRNLSKTVYSDGNSVKYRNNSFGKVVEFTDTINNSTIYVYDDRQNLIKAVTPTGEKGFEYSQNNLLIGATNLNGVKTRYKYNDQGQLLQVTTADGNVVDFGYSSGRLDSIVSQGKALASYQYDELGRVTQVIDIHGNATQYRYDRINQLTHVSGEGNRDTEIVYGSCPRLVESETLPGGRTYQYQYNSAKQLVAVIDPMLGVTRLKRDAAGRTTALIDANQNKTEFEYNAVGQLTTKRYADGSALKIDYQQGYINSTTNARGVTKSFHYNENNQLTRVSYGDATPEVSYQYNSLGELVSVSDGQGLTQYSYFSDGKVESIDGPWDNDTIELGFDKLNRLSSLMLDGDNYGEYKYDALGRLKQVSALEQVFELTYDDSPDNVSADLTYPNGIKQVLSFDNIGDLSKLEYRKGVNTIGKFVFGFDVAGKLTQLESNEPLLLERPQTQVTYNSLNQISSWDGDSSAFVYDADGNLVQGLLPGETPFEADYDAENRLTAIRFEKSGTQIEERFEYGHDHFLRVYQRFESNIKTLEKRFVRLGLIELQERDSENNVLANNIWRPDRKGGVAGLLMRQQSQQNIYYMTNHLGHVYGVFDQAGERLSQRGYSPYGQVSGDGFTLQPFGMSTKRSDFTSGIVYFGYRFYIPSLGRWLNRDPLQEQGGINLYAYVNGDPLGYVDLDGRLGVPISPVPVLPPQAFNPPELNKALRDAEVKADEEACKVAKDIDRISDVGGAIPNPYVKTSCTAINITSKLVQAGICK</sequence>
<evidence type="ECO:0000256" key="3">
    <source>
        <dbReference type="SAM" id="SignalP"/>
    </source>
</evidence>
<dbReference type="EMBL" id="MDBP01000078">
    <property type="protein sequence ID" value="PMP10190.1"/>
    <property type="molecule type" value="Genomic_DNA"/>
</dbReference>
<dbReference type="NCBIfam" id="TIGR03696">
    <property type="entry name" value="Rhs_assc_core"/>
    <property type="match status" value="1"/>
</dbReference>
<evidence type="ECO:0000313" key="6">
    <source>
        <dbReference type="Proteomes" id="UP000235579"/>
    </source>
</evidence>
<organism evidence="5 6">
    <name type="scientific">Vibrio tasmaniensis</name>
    <dbReference type="NCBI Taxonomy" id="212663"/>
    <lineage>
        <taxon>Bacteria</taxon>
        <taxon>Pseudomonadati</taxon>
        <taxon>Pseudomonadota</taxon>
        <taxon>Gammaproteobacteria</taxon>
        <taxon>Vibrionales</taxon>
        <taxon>Vibrionaceae</taxon>
        <taxon>Vibrio</taxon>
    </lineage>
</organism>
<accession>A0A2N7NCX8</accession>
<comment type="caution">
    <text evidence="5">The sequence shown here is derived from an EMBL/GenBank/DDBJ whole genome shotgun (WGS) entry which is preliminary data.</text>
</comment>
<proteinExistence type="predicted"/>
<dbReference type="InterPro" id="IPR050708">
    <property type="entry name" value="T6SS_VgrG/RHS"/>
</dbReference>
<dbReference type="PANTHER" id="PTHR32305">
    <property type="match status" value="1"/>
</dbReference>
<keyword evidence="1" id="KW-0677">Repeat</keyword>
<feature type="domain" description="Teneurin-like YD-shell" evidence="4">
    <location>
        <begin position="388"/>
        <end position="495"/>
    </location>
</feature>
<dbReference type="InterPro" id="IPR006530">
    <property type="entry name" value="YD"/>
</dbReference>
<protein>
    <submittedName>
        <fullName evidence="5">Rhs-related protein</fullName>
    </submittedName>
</protein>
<feature type="domain" description="Teneurin-like YD-shell" evidence="4">
    <location>
        <begin position="730"/>
        <end position="891"/>
    </location>
</feature>
<keyword evidence="3" id="KW-0732">Signal</keyword>
<evidence type="ECO:0000256" key="2">
    <source>
        <dbReference type="SAM" id="MobiDB-lite"/>
    </source>
</evidence>
<evidence type="ECO:0000313" key="5">
    <source>
        <dbReference type="EMBL" id="PMP10190.1"/>
    </source>
</evidence>
<dbReference type="Proteomes" id="UP000235579">
    <property type="component" value="Unassembled WGS sequence"/>
</dbReference>
<dbReference type="InterPro" id="IPR022385">
    <property type="entry name" value="Rhs_assc_core"/>
</dbReference>
<feature type="region of interest" description="Disordered" evidence="2">
    <location>
        <begin position="27"/>
        <end position="55"/>
    </location>
</feature>
<feature type="domain" description="Teneurin-like YD-shell" evidence="4">
    <location>
        <begin position="963"/>
        <end position="1047"/>
    </location>
</feature>
<gene>
    <name evidence="5" type="ORF">BCS92_23670</name>
</gene>
<reference evidence="6" key="1">
    <citation type="submission" date="2016-07" db="EMBL/GenBank/DDBJ databases">
        <title>Nontailed viruses are major unrecognized killers of bacteria in the ocean.</title>
        <authorList>
            <person name="Kauffman K."/>
            <person name="Hussain F."/>
            <person name="Yang J."/>
            <person name="Arevalo P."/>
            <person name="Brown J."/>
            <person name="Cutler M."/>
            <person name="Kelly L."/>
            <person name="Polz M.F."/>
        </authorList>
    </citation>
    <scope>NUCLEOTIDE SEQUENCE [LARGE SCALE GENOMIC DNA]</scope>
    <source>
        <strain evidence="6">10N.222.48.A2</strain>
    </source>
</reference>
<dbReference type="InterPro" id="IPR056823">
    <property type="entry name" value="TEN-like_YD-shell"/>
</dbReference>
<dbReference type="Gene3D" id="2.180.10.10">
    <property type="entry name" value="RHS repeat-associated core"/>
    <property type="match status" value="4"/>
</dbReference>
<dbReference type="RefSeq" id="WP_102258362.1">
    <property type="nucleotide sequence ID" value="NZ_MDBP01000078.1"/>
</dbReference>
<evidence type="ECO:0000259" key="4">
    <source>
        <dbReference type="Pfam" id="PF25023"/>
    </source>
</evidence>
<feature type="domain" description="Teneurin-like YD-shell" evidence="4">
    <location>
        <begin position="510"/>
        <end position="644"/>
    </location>
</feature>
<feature type="chain" id="PRO_5030054071" evidence="3">
    <location>
        <begin position="24"/>
        <end position="1152"/>
    </location>
</feature>
<feature type="signal peptide" evidence="3">
    <location>
        <begin position="1"/>
        <end position="23"/>
    </location>
</feature>
<dbReference type="NCBIfam" id="TIGR01643">
    <property type="entry name" value="YD_repeat_2x"/>
    <property type="match status" value="3"/>
</dbReference>